<comment type="subunit">
    <text evidence="7">Homotrimer.</text>
</comment>
<dbReference type="NCBIfam" id="TIGR01853">
    <property type="entry name" value="lipid_A_lpxD"/>
    <property type="match status" value="1"/>
</dbReference>
<dbReference type="InterPro" id="IPR001451">
    <property type="entry name" value="Hexapep"/>
</dbReference>
<dbReference type="Pfam" id="PF04613">
    <property type="entry name" value="LpxD"/>
    <property type="match status" value="1"/>
</dbReference>
<comment type="pathway">
    <text evidence="7">Bacterial outer membrane biogenesis; LPS lipid A biosynthesis.</text>
</comment>
<dbReference type="PANTHER" id="PTHR43378">
    <property type="entry name" value="UDP-3-O-ACYLGLUCOSAMINE N-ACYLTRANSFERASE"/>
    <property type="match status" value="1"/>
</dbReference>
<dbReference type="InterPro" id="IPR018357">
    <property type="entry name" value="Hexapep_transf_CS"/>
</dbReference>
<dbReference type="GO" id="GO:0016410">
    <property type="term" value="F:N-acyltransferase activity"/>
    <property type="evidence" value="ECO:0007669"/>
    <property type="project" value="InterPro"/>
</dbReference>
<dbReference type="Gene3D" id="2.160.10.10">
    <property type="entry name" value="Hexapeptide repeat proteins"/>
    <property type="match status" value="1"/>
</dbReference>
<dbReference type="EMBL" id="JAFKGL010000027">
    <property type="protein sequence ID" value="MBN9413567.1"/>
    <property type="molecule type" value="Genomic_DNA"/>
</dbReference>
<dbReference type="InterPro" id="IPR011004">
    <property type="entry name" value="Trimer_LpxA-like_sf"/>
</dbReference>
<evidence type="ECO:0000256" key="2">
    <source>
        <dbReference type="ARBA" id="ARBA00022556"/>
    </source>
</evidence>
<dbReference type="HAMAP" id="MF_00523">
    <property type="entry name" value="LpxD"/>
    <property type="match status" value="1"/>
</dbReference>
<keyword evidence="4 7" id="KW-0677">Repeat</keyword>
<organism evidence="9 10">
    <name type="scientific">Candidatus Paracaedimonas acanthamoebae</name>
    <dbReference type="NCBI Taxonomy" id="244581"/>
    <lineage>
        <taxon>Bacteria</taxon>
        <taxon>Pseudomonadati</taxon>
        <taxon>Pseudomonadota</taxon>
        <taxon>Alphaproteobacteria</taxon>
        <taxon>Holosporales</taxon>
        <taxon>Caedimonadaceae</taxon>
        <taxon>Candidatus Paracaedimonas</taxon>
    </lineage>
</organism>
<evidence type="ECO:0000256" key="1">
    <source>
        <dbReference type="ARBA" id="ARBA00022516"/>
    </source>
</evidence>
<evidence type="ECO:0000313" key="10">
    <source>
        <dbReference type="Proteomes" id="UP000664414"/>
    </source>
</evidence>
<dbReference type="GO" id="GO:0103118">
    <property type="term" value="F:UDP-3-O-[(3R)-3-hydroxyacyl]-glucosamine N-acyltransferase activity"/>
    <property type="evidence" value="ECO:0007669"/>
    <property type="project" value="UniProtKB-EC"/>
</dbReference>
<protein>
    <recommendedName>
        <fullName evidence="7">UDP-3-O-acylglucosamine N-acyltransferase</fullName>
        <ecNumber evidence="7">2.3.1.191</ecNumber>
    </recommendedName>
</protein>
<dbReference type="InterPro" id="IPR007691">
    <property type="entry name" value="LpxD"/>
</dbReference>
<feature type="active site" description="Proton acceptor" evidence="7">
    <location>
        <position position="254"/>
    </location>
</feature>
<sequence>MIDSRFYHSHGPLSLKRISTLSDAELILPREKKLHEESLITGLASLEEATSSDLTMLHNLKYKEIFTKSKAGACFISPDMIPFAPSSMALLVTPKPHRAYALAASTFYPEPEGYFVQMPHPIHPSVEIGENVTIEYGVIIKEHAKIGKNTRIGANSVIGAGVIIGEGCTIAASVTISHALIGNHVTIFPGARLGQAGFGFVMDELGHIPVPQLGRVIIEDYVEIGANTTIDRGSLRDTIIGQGSRLDNLVMIGHNVVIGKGCVLVAQVGIAGSTTLGNYVIAAGQAGISGHLKIGNRVKIAAQGGVTKDIKDGDTVGGTPAVPLQDYLRQSIMLSKITKDYQKKKEK</sequence>
<keyword evidence="6 7" id="KW-0012">Acyltransferase</keyword>
<keyword evidence="3 7" id="KW-0808">Transferase</keyword>
<dbReference type="Proteomes" id="UP000664414">
    <property type="component" value="Unassembled WGS sequence"/>
</dbReference>
<evidence type="ECO:0000256" key="3">
    <source>
        <dbReference type="ARBA" id="ARBA00022679"/>
    </source>
</evidence>
<accession>A0A8J7PKN2</accession>
<dbReference type="PROSITE" id="PS00101">
    <property type="entry name" value="HEXAPEP_TRANSFERASES"/>
    <property type="match status" value="1"/>
</dbReference>
<dbReference type="GO" id="GO:0009245">
    <property type="term" value="P:lipid A biosynthetic process"/>
    <property type="evidence" value="ECO:0007669"/>
    <property type="project" value="UniProtKB-UniRule"/>
</dbReference>
<keyword evidence="5 7" id="KW-0443">Lipid metabolism</keyword>
<dbReference type="AlphaFoldDB" id="A0A8J7PKN2"/>
<name>A0A8J7PKN2_9PROT</name>
<reference evidence="9" key="1">
    <citation type="submission" date="2021-02" db="EMBL/GenBank/DDBJ databases">
        <title>Thiocyanate and organic carbon inputs drive convergent selection for specific autotrophic Afipia and Thiobacillus strains within complex microbiomes.</title>
        <authorList>
            <person name="Huddy R.J."/>
            <person name="Sachdeva R."/>
            <person name="Kadzinga F."/>
            <person name="Kantor R.S."/>
            <person name="Harrison S.T.L."/>
            <person name="Banfield J.F."/>
        </authorList>
    </citation>
    <scope>NUCLEOTIDE SEQUENCE</scope>
    <source>
        <strain evidence="9">SCN18_10_11_15_R4_P_38_20</strain>
    </source>
</reference>
<dbReference type="EC" id="2.3.1.191" evidence="7"/>
<dbReference type="Gene3D" id="3.40.1390.10">
    <property type="entry name" value="MurE/MurF, N-terminal domain"/>
    <property type="match status" value="1"/>
</dbReference>
<evidence type="ECO:0000259" key="8">
    <source>
        <dbReference type="Pfam" id="PF04613"/>
    </source>
</evidence>
<dbReference type="SUPFAM" id="SSF51161">
    <property type="entry name" value="Trimeric LpxA-like enzymes"/>
    <property type="match status" value="1"/>
</dbReference>
<evidence type="ECO:0000256" key="5">
    <source>
        <dbReference type="ARBA" id="ARBA00023098"/>
    </source>
</evidence>
<evidence type="ECO:0000256" key="7">
    <source>
        <dbReference type="HAMAP-Rule" id="MF_00523"/>
    </source>
</evidence>
<evidence type="ECO:0000256" key="6">
    <source>
        <dbReference type="ARBA" id="ARBA00023315"/>
    </source>
</evidence>
<dbReference type="GO" id="GO:0016020">
    <property type="term" value="C:membrane"/>
    <property type="evidence" value="ECO:0007669"/>
    <property type="project" value="GOC"/>
</dbReference>
<dbReference type="UniPathway" id="UPA00973"/>
<comment type="caution">
    <text evidence="9">The sequence shown here is derived from an EMBL/GenBank/DDBJ whole genome shotgun (WGS) entry which is preliminary data.</text>
</comment>
<dbReference type="InterPro" id="IPR020573">
    <property type="entry name" value="UDP_GlcNAc_AcTrfase_non-rep"/>
</dbReference>
<dbReference type="Pfam" id="PF00132">
    <property type="entry name" value="Hexapep"/>
    <property type="match status" value="2"/>
</dbReference>
<proteinExistence type="inferred from homology"/>
<dbReference type="PANTHER" id="PTHR43378:SF2">
    <property type="entry name" value="UDP-3-O-ACYLGLUCOSAMINE N-ACYLTRANSFERASE 1, MITOCHONDRIAL-RELATED"/>
    <property type="match status" value="1"/>
</dbReference>
<dbReference type="NCBIfam" id="NF002060">
    <property type="entry name" value="PRK00892.1"/>
    <property type="match status" value="1"/>
</dbReference>
<comment type="function">
    <text evidence="7">Catalyzes the N-acylation of UDP-3-O-acylglucosamine using 3-hydroxyacyl-ACP as the acyl donor. Is involved in the biosynthesis of lipid A, a phosphorylated glycolipid that anchors the lipopolysaccharide to the outer membrane of the cell.</text>
</comment>
<comment type="catalytic activity">
    <reaction evidence="7">
        <text>a UDP-3-O-[(3R)-3-hydroxyacyl]-alpha-D-glucosamine + a (3R)-hydroxyacyl-[ACP] = a UDP-2-N,3-O-bis[(3R)-3-hydroxyacyl]-alpha-D-glucosamine + holo-[ACP] + H(+)</text>
        <dbReference type="Rhea" id="RHEA:53836"/>
        <dbReference type="Rhea" id="RHEA-COMP:9685"/>
        <dbReference type="Rhea" id="RHEA-COMP:9945"/>
        <dbReference type="ChEBI" id="CHEBI:15378"/>
        <dbReference type="ChEBI" id="CHEBI:64479"/>
        <dbReference type="ChEBI" id="CHEBI:78827"/>
        <dbReference type="ChEBI" id="CHEBI:137740"/>
        <dbReference type="ChEBI" id="CHEBI:137748"/>
        <dbReference type="EC" id="2.3.1.191"/>
    </reaction>
</comment>
<gene>
    <name evidence="7 9" type="primary">lpxD</name>
    <name evidence="9" type="ORF">J0H12_06575</name>
</gene>
<evidence type="ECO:0000256" key="4">
    <source>
        <dbReference type="ARBA" id="ARBA00022737"/>
    </source>
</evidence>
<feature type="domain" description="UDP-3-O-[3-hydroxymyristoyl] glucosamine N-acyltransferase non-repeat region" evidence="8">
    <location>
        <begin position="39"/>
        <end position="104"/>
    </location>
</feature>
<evidence type="ECO:0000313" key="9">
    <source>
        <dbReference type="EMBL" id="MBN9413567.1"/>
    </source>
</evidence>
<comment type="similarity">
    <text evidence="7">Belongs to the transferase hexapeptide repeat family. LpxD subfamily.</text>
</comment>
<keyword evidence="1 7" id="KW-0444">Lipid biosynthesis</keyword>
<dbReference type="CDD" id="cd03352">
    <property type="entry name" value="LbH_LpxD"/>
    <property type="match status" value="1"/>
</dbReference>
<keyword evidence="2 7" id="KW-0441">Lipid A biosynthesis</keyword>